<dbReference type="GO" id="GO:0006952">
    <property type="term" value="P:defense response"/>
    <property type="evidence" value="ECO:0007669"/>
    <property type="project" value="UniProtKB-ARBA"/>
</dbReference>
<reference evidence="12 13" key="1">
    <citation type="submission" date="2022-01" db="EMBL/GenBank/DDBJ databases">
        <authorList>
            <person name="Xiong W."/>
            <person name="Schranz E."/>
        </authorList>
    </citation>
    <scope>NUCLEOTIDE SEQUENCE [LARGE SCALE GENOMIC DNA]</scope>
</reference>
<protein>
    <recommendedName>
        <fullName evidence="11">Tf2-1-like SH3-like domain-containing protein</fullName>
    </recommendedName>
</protein>
<accession>A0AAU9LT59</accession>
<dbReference type="Gene3D" id="3.80.10.10">
    <property type="entry name" value="Ribonuclease Inhibitor"/>
    <property type="match status" value="1"/>
</dbReference>
<comment type="subcellular location">
    <subcellularLocation>
        <location evidence="1">Membrane</location>
        <topology evidence="1">Single-pass type I membrane protein</topology>
    </subcellularLocation>
</comment>
<keyword evidence="6" id="KW-0067">ATP-binding</keyword>
<evidence type="ECO:0000256" key="10">
    <source>
        <dbReference type="SAM" id="MobiDB-lite"/>
    </source>
</evidence>
<dbReference type="Pfam" id="PF24626">
    <property type="entry name" value="SH3_Tf2-1"/>
    <property type="match status" value="1"/>
</dbReference>
<dbReference type="PRINTS" id="PR00019">
    <property type="entry name" value="LEURICHRPT"/>
</dbReference>
<keyword evidence="7" id="KW-0472">Membrane</keyword>
<sequence>MSPFQVLYGRLPPDLIPYPPGSSNVAAVDEVLVARDTLIRQLKDNLAVAKARMEAKANKKRREVNFQPGDQVLVKLRPYRQISVANRLTNKLSKRYYGPFEVIERVGKVAYRLALPPTSKIHPVFHVSILKPFNGDAQAVVVALPADVEKGQPVEQPLAICGSCRVLRNGAPVRQVLVQWTGRSPTEATWEYLEEFQGAYPTYHLEDKVFSEGEGNDTTGDMESRRSTTGDLEPRSFSNLSSSLKVLQYCLNLTVLVLTTNFYDEQLPPDDALQFKALKALVIANYRLTGSILPWLNGLTQLQLLDLSWNHLTGSIPTYLGDFRSLFYLDLSNNSLSGEIPKNLTQLQSLISSDILLEEPSTDFTFFKYKDMSMSRVTYQYKQITTFPPFLDLSSKLLTGRIWLEFGNLKNLHILDLNHNNLSSSIPGSLSSMIIIETLDLSFNSLTGTVPASLVSLTFFYPSSVLPTII</sequence>
<keyword evidence="2" id="KW-0433">Leucine-rich repeat</keyword>
<keyword evidence="3" id="KW-0732">Signal</keyword>
<dbReference type="Pfam" id="PF00560">
    <property type="entry name" value="LRR_1"/>
    <property type="match status" value="4"/>
</dbReference>
<dbReference type="GO" id="GO:0005524">
    <property type="term" value="F:ATP binding"/>
    <property type="evidence" value="ECO:0007669"/>
    <property type="project" value="UniProtKB-KW"/>
</dbReference>
<proteinExistence type="predicted"/>
<keyword evidence="8" id="KW-0675">Receptor</keyword>
<keyword evidence="4" id="KW-0677">Repeat</keyword>
<keyword evidence="5" id="KW-0547">Nucleotide-binding</keyword>
<gene>
    <name evidence="12" type="ORF">LVIROSA_LOCUS2858</name>
</gene>
<dbReference type="AlphaFoldDB" id="A0AAU9LT59"/>
<evidence type="ECO:0000256" key="8">
    <source>
        <dbReference type="ARBA" id="ARBA00023170"/>
    </source>
</evidence>
<dbReference type="InterPro" id="IPR016197">
    <property type="entry name" value="Chromo-like_dom_sf"/>
</dbReference>
<evidence type="ECO:0000256" key="1">
    <source>
        <dbReference type="ARBA" id="ARBA00004479"/>
    </source>
</evidence>
<evidence type="ECO:0000313" key="13">
    <source>
        <dbReference type="Proteomes" id="UP001157418"/>
    </source>
</evidence>
<dbReference type="SUPFAM" id="SSF54160">
    <property type="entry name" value="Chromo domain-like"/>
    <property type="match status" value="1"/>
</dbReference>
<name>A0AAU9LT59_9ASTR</name>
<evidence type="ECO:0000256" key="7">
    <source>
        <dbReference type="ARBA" id="ARBA00023136"/>
    </source>
</evidence>
<evidence type="ECO:0000259" key="11">
    <source>
        <dbReference type="Pfam" id="PF24626"/>
    </source>
</evidence>
<organism evidence="12 13">
    <name type="scientific">Lactuca virosa</name>
    <dbReference type="NCBI Taxonomy" id="75947"/>
    <lineage>
        <taxon>Eukaryota</taxon>
        <taxon>Viridiplantae</taxon>
        <taxon>Streptophyta</taxon>
        <taxon>Embryophyta</taxon>
        <taxon>Tracheophyta</taxon>
        <taxon>Spermatophyta</taxon>
        <taxon>Magnoliopsida</taxon>
        <taxon>eudicotyledons</taxon>
        <taxon>Gunneridae</taxon>
        <taxon>Pentapetalae</taxon>
        <taxon>asterids</taxon>
        <taxon>campanulids</taxon>
        <taxon>Asterales</taxon>
        <taxon>Asteraceae</taxon>
        <taxon>Cichorioideae</taxon>
        <taxon>Cichorieae</taxon>
        <taxon>Lactucinae</taxon>
        <taxon>Lactuca</taxon>
    </lineage>
</organism>
<evidence type="ECO:0000256" key="2">
    <source>
        <dbReference type="ARBA" id="ARBA00022614"/>
    </source>
</evidence>
<dbReference type="InterPro" id="IPR032675">
    <property type="entry name" value="LRR_dom_sf"/>
</dbReference>
<comment type="caution">
    <text evidence="12">The sequence shown here is derived from an EMBL/GenBank/DDBJ whole genome shotgun (WGS) entry which is preliminary data.</text>
</comment>
<evidence type="ECO:0000256" key="5">
    <source>
        <dbReference type="ARBA" id="ARBA00022741"/>
    </source>
</evidence>
<evidence type="ECO:0000256" key="3">
    <source>
        <dbReference type="ARBA" id="ARBA00022729"/>
    </source>
</evidence>
<keyword evidence="9" id="KW-0325">Glycoprotein</keyword>
<dbReference type="PANTHER" id="PTHR48053:SF126">
    <property type="entry name" value="MDIS1-INTERACTING RECEPTOR LIKE KINASE 2-LIKE ISOFORM X1"/>
    <property type="match status" value="1"/>
</dbReference>
<keyword evidence="13" id="KW-1185">Reference proteome</keyword>
<dbReference type="FunFam" id="3.80.10.10:FF:000041">
    <property type="entry name" value="LRR receptor-like serine/threonine-protein kinase ERECTA"/>
    <property type="match status" value="1"/>
</dbReference>
<dbReference type="InterPro" id="IPR003591">
    <property type="entry name" value="Leu-rich_rpt_typical-subtyp"/>
</dbReference>
<evidence type="ECO:0000256" key="4">
    <source>
        <dbReference type="ARBA" id="ARBA00022737"/>
    </source>
</evidence>
<dbReference type="PROSITE" id="PS51450">
    <property type="entry name" value="LRR"/>
    <property type="match status" value="1"/>
</dbReference>
<dbReference type="PANTHER" id="PTHR48053">
    <property type="entry name" value="LEUCINE RICH REPEAT FAMILY PROTEIN, EXPRESSED"/>
    <property type="match status" value="1"/>
</dbReference>
<dbReference type="InterPro" id="IPR001611">
    <property type="entry name" value="Leu-rich_rpt"/>
</dbReference>
<dbReference type="InterPro" id="IPR051716">
    <property type="entry name" value="Plant_RL_S/T_kinase"/>
</dbReference>
<dbReference type="SMART" id="SM00369">
    <property type="entry name" value="LRR_TYP"/>
    <property type="match status" value="3"/>
</dbReference>
<dbReference type="GO" id="GO:0051707">
    <property type="term" value="P:response to other organism"/>
    <property type="evidence" value="ECO:0007669"/>
    <property type="project" value="UniProtKB-ARBA"/>
</dbReference>
<dbReference type="SUPFAM" id="SSF52047">
    <property type="entry name" value="RNI-like"/>
    <property type="match status" value="1"/>
</dbReference>
<dbReference type="InterPro" id="IPR056924">
    <property type="entry name" value="SH3_Tf2-1"/>
</dbReference>
<dbReference type="GO" id="GO:0016020">
    <property type="term" value="C:membrane"/>
    <property type="evidence" value="ECO:0007669"/>
    <property type="project" value="UniProtKB-SubCell"/>
</dbReference>
<dbReference type="Proteomes" id="UP001157418">
    <property type="component" value="Unassembled WGS sequence"/>
</dbReference>
<evidence type="ECO:0000256" key="6">
    <source>
        <dbReference type="ARBA" id="ARBA00022840"/>
    </source>
</evidence>
<feature type="compositionally biased region" description="Basic and acidic residues" evidence="10">
    <location>
        <begin position="222"/>
        <end position="233"/>
    </location>
</feature>
<dbReference type="EMBL" id="CAKMRJ010000001">
    <property type="protein sequence ID" value="CAH1414979.1"/>
    <property type="molecule type" value="Genomic_DNA"/>
</dbReference>
<evidence type="ECO:0000256" key="9">
    <source>
        <dbReference type="ARBA" id="ARBA00023180"/>
    </source>
</evidence>
<evidence type="ECO:0000313" key="12">
    <source>
        <dbReference type="EMBL" id="CAH1414979.1"/>
    </source>
</evidence>
<feature type="region of interest" description="Disordered" evidence="10">
    <location>
        <begin position="211"/>
        <end position="233"/>
    </location>
</feature>
<feature type="domain" description="Tf2-1-like SH3-like" evidence="11">
    <location>
        <begin position="69"/>
        <end position="133"/>
    </location>
</feature>